<sequence length="829" mass="92351">MSMTNLAPRVRPAFAKLPAVADLRRQRLSLNDILLTAQVAGEHLRSTAAIDKNAVEVRWPREFLDFSCKEAGLDVGEVVSLARALADTGPASNFEPLARWFMQRSEEGRWSIRELALLSAGVVCDTRDNRDHDVGEVLEQFLVEVARVALRRTREVAMAEDKDIARLLNSLSKYPRNGRHFEVIRNVFGTCMARVCQLCQAGLMSPMSLSLIVNGMGKVMIPVTTPEVRNSLRVIQNYIVVSLQRVEKGWDKTMDPKCVPNLLNGFCKMGSLDRQFLSKLEVRNLPMLKDSHHVAVLLHTFVKAGGRDLLTQYWREYLSTCIDQCGPWETAQAASCSLAHGAALGLRTDVLPTRCEGWIKHFDMVECLLVVDHLPPGMLAHVLRRATQVEGTFAELSDFLWTLSQRRAAGSEVDILTTKCLNGNSTGEIREFGRLAKLARATATLGAEETGRVIDECVAVVEELGPSPFGSVGLHNILHAMTLHQGDNLKHIARILNYVAESGVIKGSLSEDFWMACQVFALDCSGSLSLMALKNMVAVRDLRLRQPNVGSAKCDAELYHEIERALGGVLTHRSLGPAWLLHLAPCRWSAAQHYRCRGPRNIEFQEDISCEGHLVPPPIPCCADGDDEKYKYKLVETAAFEDHEEAVGSIPASDAFIRISAHVDDIHFGHDRLRPFFMVPEGRALARMYENLAEGRESLAEGALKPLQLVVERDRLMALDGNRRLAVLKALHCRHPEMFDGWLDDCHVLTKPSPPRVKRKITTSPMIDGRTVRFEFNWPDQSGPDVSRLVGGGAHSRVSEEVPYWARDLYFINKGPAFIKGMLLEEVTG</sequence>
<evidence type="ECO:0000313" key="2">
    <source>
        <dbReference type="Proteomes" id="UP000572268"/>
    </source>
</evidence>
<gene>
    <name evidence="1" type="ORF">FOL46_002235</name>
</gene>
<evidence type="ECO:0000313" key="1">
    <source>
        <dbReference type="EMBL" id="KAF4675296.1"/>
    </source>
</evidence>
<dbReference type="AlphaFoldDB" id="A0A7J6MV45"/>
<dbReference type="EMBL" id="JABANN010000017">
    <property type="protein sequence ID" value="KAF4675296.1"/>
    <property type="molecule type" value="Genomic_DNA"/>
</dbReference>
<proteinExistence type="predicted"/>
<comment type="caution">
    <text evidence="1">The sequence shown here is derived from an EMBL/GenBank/DDBJ whole genome shotgun (WGS) entry which is preliminary data.</text>
</comment>
<name>A0A7J6MV45_PEROL</name>
<dbReference type="Proteomes" id="UP000572268">
    <property type="component" value="Unassembled WGS sequence"/>
</dbReference>
<protein>
    <submittedName>
        <fullName evidence="1">Uncharacterized protein</fullName>
    </submittedName>
</protein>
<accession>A0A7J6MV45</accession>
<organism evidence="1 2">
    <name type="scientific">Perkinsus olseni</name>
    <name type="common">Perkinsus atlanticus</name>
    <dbReference type="NCBI Taxonomy" id="32597"/>
    <lineage>
        <taxon>Eukaryota</taxon>
        <taxon>Sar</taxon>
        <taxon>Alveolata</taxon>
        <taxon>Perkinsozoa</taxon>
        <taxon>Perkinsea</taxon>
        <taxon>Perkinsida</taxon>
        <taxon>Perkinsidae</taxon>
        <taxon>Perkinsus</taxon>
    </lineage>
</organism>
<reference evidence="1 2" key="1">
    <citation type="submission" date="2020-04" db="EMBL/GenBank/DDBJ databases">
        <title>Perkinsus olseni comparative genomics.</title>
        <authorList>
            <person name="Bogema D.R."/>
        </authorList>
    </citation>
    <scope>NUCLEOTIDE SEQUENCE [LARGE SCALE GENOMIC DNA]</scope>
    <source>
        <strain evidence="1">ATCC PRA-31</strain>
    </source>
</reference>